<reference evidence="1" key="1">
    <citation type="journal article" date="2020" name="G3 (Bethesda)">
        <title>High-Quality Assemblies for Three Invasive Social Wasps from the &lt;i&gt;Vespula&lt;/i&gt; Genus.</title>
        <authorList>
            <person name="Harrop T.W.R."/>
            <person name="Guhlin J."/>
            <person name="McLaughlin G.M."/>
            <person name="Permina E."/>
            <person name="Stockwell P."/>
            <person name="Gilligan J."/>
            <person name="Le Lec M.F."/>
            <person name="Gruber M.A.M."/>
            <person name="Quinn O."/>
            <person name="Lovegrove M."/>
            <person name="Duncan E.J."/>
            <person name="Remnant E.J."/>
            <person name="Van Eeckhoven J."/>
            <person name="Graham B."/>
            <person name="Knapp R.A."/>
            <person name="Langford K.W."/>
            <person name="Kronenberg Z."/>
            <person name="Press M.O."/>
            <person name="Eacker S.M."/>
            <person name="Wilson-Rankin E.E."/>
            <person name="Purcell J."/>
            <person name="Lester P.J."/>
            <person name="Dearden P.K."/>
        </authorList>
    </citation>
    <scope>NUCLEOTIDE SEQUENCE</scope>
    <source>
        <strain evidence="1">Volc-1</strain>
    </source>
</reference>
<evidence type="ECO:0000313" key="2">
    <source>
        <dbReference type="Proteomes" id="UP000600918"/>
    </source>
</evidence>
<organism evidence="1 2">
    <name type="scientific">Vespula pensylvanica</name>
    <name type="common">Western yellow jacket</name>
    <name type="synonym">Wasp</name>
    <dbReference type="NCBI Taxonomy" id="30213"/>
    <lineage>
        <taxon>Eukaryota</taxon>
        <taxon>Metazoa</taxon>
        <taxon>Ecdysozoa</taxon>
        <taxon>Arthropoda</taxon>
        <taxon>Hexapoda</taxon>
        <taxon>Insecta</taxon>
        <taxon>Pterygota</taxon>
        <taxon>Neoptera</taxon>
        <taxon>Endopterygota</taxon>
        <taxon>Hymenoptera</taxon>
        <taxon>Apocrita</taxon>
        <taxon>Aculeata</taxon>
        <taxon>Vespoidea</taxon>
        <taxon>Vespidae</taxon>
        <taxon>Vespinae</taxon>
        <taxon>Vespula</taxon>
    </lineage>
</organism>
<protein>
    <submittedName>
        <fullName evidence="1">Uncharacterized protein</fullName>
    </submittedName>
</protein>
<dbReference type="Proteomes" id="UP000600918">
    <property type="component" value="Unassembled WGS sequence"/>
</dbReference>
<comment type="caution">
    <text evidence="1">The sequence shown here is derived from an EMBL/GenBank/DDBJ whole genome shotgun (WGS) entry which is preliminary data.</text>
</comment>
<keyword evidence="2" id="KW-1185">Reference proteome</keyword>
<proteinExistence type="predicted"/>
<accession>A0A834KLY8</accession>
<sequence>MLENITWFDISAYVSVPFSIPLSEGSEGWHRLSNKLTSSHEYLTEANQVKLLCHSRDTSPVIRSWLKRHPERFTNEKDSVGSASPFFSVDERARKDLRSPCSRMHL</sequence>
<gene>
    <name evidence="1" type="ORF">H0235_014005</name>
</gene>
<evidence type="ECO:0000313" key="1">
    <source>
        <dbReference type="EMBL" id="KAF7409153.1"/>
    </source>
</evidence>
<dbReference type="AlphaFoldDB" id="A0A834KLY8"/>
<dbReference type="EMBL" id="JACSDY010000014">
    <property type="protein sequence ID" value="KAF7409153.1"/>
    <property type="molecule type" value="Genomic_DNA"/>
</dbReference>
<name>A0A834KLY8_VESPE</name>